<feature type="transmembrane region" description="Helical" evidence="1">
    <location>
        <begin position="82"/>
        <end position="101"/>
    </location>
</feature>
<evidence type="ECO:0000313" key="3">
    <source>
        <dbReference type="Proteomes" id="UP000182491"/>
    </source>
</evidence>
<dbReference type="RefSeq" id="WP_139237145.1">
    <property type="nucleotide sequence ID" value="NZ_CP014766.1"/>
</dbReference>
<name>A0A1I7I3L4_9BACT</name>
<feature type="transmembrane region" description="Helical" evidence="1">
    <location>
        <begin position="163"/>
        <end position="196"/>
    </location>
</feature>
<keyword evidence="3" id="KW-1185">Reference proteome</keyword>
<keyword evidence="1" id="KW-0812">Transmembrane</keyword>
<dbReference type="EMBL" id="FPCA01000002">
    <property type="protein sequence ID" value="SFU67529.1"/>
    <property type="molecule type" value="Genomic_DNA"/>
</dbReference>
<feature type="transmembrane region" description="Helical" evidence="1">
    <location>
        <begin position="251"/>
        <end position="270"/>
    </location>
</feature>
<sequence length="468" mass="53847">MISYFRSVLPSRLILLLILFLGLQLPLVLWGIPGTAPELLHMLVGQRMADGYQMYREIYDNTAPLTAMVLWLVDVLAGRSFLAYRLTAMGLLLLQALLLNYNLNRHNVYVSQNYLPALLYLVLGSLSFEFNMLTPLLIGNTFLILSLPYIVTLNREGYDNNRLFVGGFMLGLAALSYLPLAMFLVVGMFAVLFFAANTFRSMMLMFCGFAFPYAMLLTYYMYTNTVPEFMELHLLRPWQLQVTFLRPPSDVAILMLIPGLLLLLSLISAASLPQRLVFQVKFQQLMWVWLIVSLLVTFTRDEITVATFILLLPPIAYFSQFFFTSNRKLWILNTVFLVALAGVLLLRYRTVIGINELLQVNESPMLLEEEELARVPMKNSTVLVLGNDISYYAYNKPVTPYLNWQLAQRHFGRLSEYRAVFLLHENFKREQPEFIVDKAGLMPELMYKLPNIFGKYEQTSDPAIYKLK</sequence>
<organism evidence="2 3">
    <name type="scientific">Pontibacter akesuensis</name>
    <dbReference type="NCBI Taxonomy" id="388950"/>
    <lineage>
        <taxon>Bacteria</taxon>
        <taxon>Pseudomonadati</taxon>
        <taxon>Bacteroidota</taxon>
        <taxon>Cytophagia</taxon>
        <taxon>Cytophagales</taxon>
        <taxon>Hymenobacteraceae</taxon>
        <taxon>Pontibacter</taxon>
    </lineage>
</organism>
<keyword evidence="1" id="KW-0472">Membrane</keyword>
<feature type="transmembrane region" description="Helical" evidence="1">
    <location>
        <begin position="329"/>
        <end position="348"/>
    </location>
</feature>
<evidence type="ECO:0008006" key="4">
    <source>
        <dbReference type="Google" id="ProtNLM"/>
    </source>
</evidence>
<proteinExistence type="predicted"/>
<evidence type="ECO:0000313" key="2">
    <source>
        <dbReference type="EMBL" id="SFU67529.1"/>
    </source>
</evidence>
<keyword evidence="1" id="KW-1133">Transmembrane helix</keyword>
<feature type="transmembrane region" description="Helical" evidence="1">
    <location>
        <begin position="202"/>
        <end position="222"/>
    </location>
</feature>
<reference evidence="3" key="1">
    <citation type="submission" date="2016-10" db="EMBL/GenBank/DDBJ databases">
        <authorList>
            <person name="Varghese N."/>
        </authorList>
    </citation>
    <scope>NUCLEOTIDE SEQUENCE [LARGE SCALE GENOMIC DNA]</scope>
    <source>
        <strain evidence="3">DSM 18820</strain>
    </source>
</reference>
<dbReference type="Proteomes" id="UP000182491">
    <property type="component" value="Unassembled WGS sequence"/>
</dbReference>
<feature type="transmembrane region" description="Helical" evidence="1">
    <location>
        <begin position="303"/>
        <end position="323"/>
    </location>
</feature>
<feature type="transmembrane region" description="Helical" evidence="1">
    <location>
        <begin position="276"/>
        <end position="296"/>
    </location>
</feature>
<evidence type="ECO:0000256" key="1">
    <source>
        <dbReference type="SAM" id="Phobius"/>
    </source>
</evidence>
<gene>
    <name evidence="2" type="ORF">SAMN04487941_1889</name>
</gene>
<protein>
    <recommendedName>
        <fullName evidence="4">4-amino-4-deoxy-L-arabinose transferase</fullName>
    </recommendedName>
</protein>
<dbReference type="AlphaFoldDB" id="A0A1I7I3L4"/>
<dbReference type="STRING" id="388950.GCA_001611675_01654"/>
<accession>A0A1I7I3L4</accession>